<dbReference type="PANTHER" id="PTHR31379:SF1">
    <property type="entry name" value="F-BOX C PROTEIN-RELATED"/>
    <property type="match status" value="1"/>
</dbReference>
<dbReference type="Proteomes" id="UP000095282">
    <property type="component" value="Unplaced"/>
</dbReference>
<keyword evidence="1" id="KW-1185">Reference proteome</keyword>
<organism evidence="1 2">
    <name type="scientific">Caenorhabditis tropicalis</name>
    <dbReference type="NCBI Taxonomy" id="1561998"/>
    <lineage>
        <taxon>Eukaryota</taxon>
        <taxon>Metazoa</taxon>
        <taxon>Ecdysozoa</taxon>
        <taxon>Nematoda</taxon>
        <taxon>Chromadorea</taxon>
        <taxon>Rhabditida</taxon>
        <taxon>Rhabditina</taxon>
        <taxon>Rhabditomorpha</taxon>
        <taxon>Rhabditoidea</taxon>
        <taxon>Rhabditidae</taxon>
        <taxon>Peloderinae</taxon>
        <taxon>Caenorhabditis</taxon>
    </lineage>
</organism>
<accession>A0A1I7TAK6</accession>
<dbReference type="AlphaFoldDB" id="A0A1I7TAK6"/>
<protein>
    <submittedName>
        <fullName evidence="2">S-adenosyl-L-methionine-dependent methyltransferase</fullName>
    </submittedName>
</protein>
<dbReference type="InterPro" id="IPR021942">
    <property type="entry name" value="DUF3557"/>
</dbReference>
<sequence length="464" mass="54164">MNSKPLTYDSLKTILLYMDPNTRIILSSRISSIRVAERAVPLEIRELKVGSYFIKVNETVFDYGIYQVDCKDESGHQVSIYSPLTNRLNCDVDEFGIRVYIAKAGGMLPGNNGFHEKNLFGEYDLEIIPTNEGRLEKLKRRLNVEKEKCNQLLNHRPNDNLNNTENCIKGFTGILHAQIYKKEELELLKNKEMVEKAIKYTNKKIKQMEDELLPFENKRKNIRPKFEIRVTKRHMNITPCVIERVKYTGDLHKAGDSLMEFMFAKRQHAIQINELLFLSRCHMLQVLPNMKMMIQHLELRTNVSSMVKILKPIMDESSFPCEKLKIFYGLDERQELDEEFIKHFKVLIIEGAIDLTLPLVQNLQNQKVNFKIRSDLFFQSPDFIDFIRNWVDINKPIGTCFIFYCYQEESDFIQILNSVRDQIEGAIAGNKSVNIPIRNSTVLQVSYDDNQNEFFIKMAVVPIK</sequence>
<dbReference type="eggNOG" id="ENOG502TJKE">
    <property type="taxonomic scope" value="Eukaryota"/>
</dbReference>
<evidence type="ECO:0000313" key="1">
    <source>
        <dbReference type="Proteomes" id="UP000095282"/>
    </source>
</evidence>
<dbReference type="PANTHER" id="PTHR31379">
    <property type="entry name" value="F-BOX C PROTEIN-RELATED-RELATED"/>
    <property type="match status" value="1"/>
</dbReference>
<proteinExistence type="predicted"/>
<dbReference type="WBParaSite" id="Csp11.Scaffold564.g4051.t1">
    <property type="protein sequence ID" value="Csp11.Scaffold564.g4051.t1"/>
    <property type="gene ID" value="Csp11.Scaffold564.g4051"/>
</dbReference>
<evidence type="ECO:0000313" key="2">
    <source>
        <dbReference type="WBParaSite" id="Csp11.Scaffold564.g4051.t1"/>
    </source>
</evidence>
<dbReference type="Pfam" id="PF12078">
    <property type="entry name" value="DUF3557"/>
    <property type="match status" value="1"/>
</dbReference>
<name>A0A1I7TAK6_9PELO</name>
<reference evidence="2" key="1">
    <citation type="submission" date="2016-11" db="UniProtKB">
        <authorList>
            <consortium name="WormBaseParasite"/>
        </authorList>
    </citation>
    <scope>IDENTIFICATION</scope>
</reference>